<dbReference type="GO" id="GO:0005743">
    <property type="term" value="C:mitochondrial inner membrane"/>
    <property type="evidence" value="ECO:0007669"/>
    <property type="project" value="UniProtKB-SubCell"/>
</dbReference>
<dbReference type="EMBL" id="CP014248">
    <property type="protein sequence ID" value="AMD22459.1"/>
    <property type="molecule type" value="Genomic_DNA"/>
</dbReference>
<evidence type="ECO:0000259" key="14">
    <source>
        <dbReference type="Pfam" id="PF00675"/>
    </source>
</evidence>
<dbReference type="Gene3D" id="3.30.830.10">
    <property type="entry name" value="Metalloenzyme, LuxS/M16 peptidase-like"/>
    <property type="match status" value="2"/>
</dbReference>
<reference evidence="16 17" key="1">
    <citation type="submission" date="2016-01" db="EMBL/GenBank/DDBJ databases">
        <title>Genome sequence of the yeast Holleya sinecauda.</title>
        <authorList>
            <person name="Dietrich F.S."/>
        </authorList>
    </citation>
    <scope>NUCLEOTIDE SEQUENCE [LARGE SCALE GENOMIC DNA]</scope>
    <source>
        <strain evidence="16 17">ATCC 58844</strain>
    </source>
</reference>
<comment type="subcellular location">
    <subcellularLocation>
        <location evidence="1">Mitochondrion inner membrane</location>
        <topology evidence="1">Peripheral membrane protein</topology>
        <orientation evidence="1">Matrix side</orientation>
    </subcellularLocation>
</comment>
<evidence type="ECO:0000256" key="8">
    <source>
        <dbReference type="ARBA" id="ARBA00023136"/>
    </source>
</evidence>
<evidence type="ECO:0000256" key="10">
    <source>
        <dbReference type="ARBA" id="ARBA00040751"/>
    </source>
</evidence>
<feature type="domain" description="Peptidase M16 N-terminal" evidence="14">
    <location>
        <begin position="18"/>
        <end position="161"/>
    </location>
</feature>
<dbReference type="InterPro" id="IPR011249">
    <property type="entry name" value="Metalloenz_LuxS/M16"/>
</dbReference>
<dbReference type="GO" id="GO:0046872">
    <property type="term" value="F:metal ion binding"/>
    <property type="evidence" value="ECO:0007669"/>
    <property type="project" value="InterPro"/>
</dbReference>
<evidence type="ECO:0000256" key="1">
    <source>
        <dbReference type="ARBA" id="ARBA00004443"/>
    </source>
</evidence>
<dbReference type="InterPro" id="IPR007863">
    <property type="entry name" value="Peptidase_M16_C"/>
</dbReference>
<keyword evidence="17" id="KW-1185">Reference proteome</keyword>
<evidence type="ECO:0000256" key="2">
    <source>
        <dbReference type="ARBA" id="ARBA00022448"/>
    </source>
</evidence>
<dbReference type="GeneID" id="28725812"/>
<evidence type="ECO:0000256" key="5">
    <source>
        <dbReference type="ARBA" id="ARBA00022946"/>
    </source>
</evidence>
<gene>
    <name evidence="16" type="ORF">AW171_hschr84501</name>
</gene>
<evidence type="ECO:0000256" key="6">
    <source>
        <dbReference type="ARBA" id="ARBA00022982"/>
    </source>
</evidence>
<evidence type="ECO:0000256" key="7">
    <source>
        <dbReference type="ARBA" id="ARBA00023128"/>
    </source>
</evidence>
<comment type="similarity">
    <text evidence="9">Belongs to the peptidase M16 family. UQCRC2/QCR2 subfamily.</text>
</comment>
<dbReference type="AlphaFoldDB" id="A0A0X8HVW2"/>
<evidence type="ECO:0000256" key="11">
    <source>
        <dbReference type="ARBA" id="ARBA00041372"/>
    </source>
</evidence>
<evidence type="ECO:0000256" key="4">
    <source>
        <dbReference type="ARBA" id="ARBA00022792"/>
    </source>
</evidence>
<dbReference type="FunFam" id="3.30.830.10:FF:000021">
    <property type="entry name" value="Cytochrome b-c1 complex subunit 2"/>
    <property type="match status" value="1"/>
</dbReference>
<keyword evidence="4" id="KW-0999">Mitochondrion inner membrane</keyword>
<dbReference type="PANTHER" id="PTHR11851">
    <property type="entry name" value="METALLOPROTEASE"/>
    <property type="match status" value="1"/>
</dbReference>
<keyword evidence="7" id="KW-0496">Mitochondrion</keyword>
<feature type="domain" description="Peptidase M16 C-terminal" evidence="15">
    <location>
        <begin position="165"/>
        <end position="309"/>
    </location>
</feature>
<keyword evidence="5" id="KW-0809">Transit peptide</keyword>
<evidence type="ECO:0000256" key="13">
    <source>
        <dbReference type="ARBA" id="ARBA00042707"/>
    </source>
</evidence>
<dbReference type="STRING" id="45286.A0A0X8HVW2"/>
<evidence type="ECO:0000256" key="9">
    <source>
        <dbReference type="ARBA" id="ARBA00038146"/>
    </source>
</evidence>
<dbReference type="RefSeq" id="XP_017989455.1">
    <property type="nucleotide sequence ID" value="XM_018134273.1"/>
</dbReference>
<evidence type="ECO:0000313" key="17">
    <source>
        <dbReference type="Proteomes" id="UP000243052"/>
    </source>
</evidence>
<evidence type="ECO:0000259" key="15">
    <source>
        <dbReference type="Pfam" id="PF05193"/>
    </source>
</evidence>
<accession>A0A0X8HVW2</accession>
<protein>
    <recommendedName>
        <fullName evidence="10">Cytochrome b-c1 complex subunit 2, mitochondrial</fullName>
    </recommendedName>
    <alternativeName>
        <fullName evidence="12">Complex III subunit 2</fullName>
    </alternativeName>
    <alternativeName>
        <fullName evidence="11">Core protein II</fullName>
    </alternativeName>
    <alternativeName>
        <fullName evidence="13">Ubiquinol-cytochrome-c reductase complex core protein 2</fullName>
    </alternativeName>
</protein>
<dbReference type="PANTHER" id="PTHR11851:SF209">
    <property type="entry name" value="CYTOCHROME B-C1 COMPLEX SUBUNIT 2, MITOCHONDRIAL"/>
    <property type="match status" value="1"/>
</dbReference>
<evidence type="ECO:0000313" key="16">
    <source>
        <dbReference type="EMBL" id="AMD22459.1"/>
    </source>
</evidence>
<keyword evidence="8" id="KW-0472">Membrane</keyword>
<keyword evidence="6" id="KW-0249">Electron transport</keyword>
<proteinExistence type="inferred from homology"/>
<name>A0A0X8HVW2_9SACH</name>
<keyword evidence="3" id="KW-0679">Respiratory chain</keyword>
<evidence type="ECO:0000256" key="12">
    <source>
        <dbReference type="ARBA" id="ARBA00041778"/>
    </source>
</evidence>
<dbReference type="InterPro" id="IPR011765">
    <property type="entry name" value="Pept_M16_N"/>
</dbReference>
<organism evidence="16 17">
    <name type="scientific">Eremothecium sinecaudum</name>
    <dbReference type="NCBI Taxonomy" id="45286"/>
    <lineage>
        <taxon>Eukaryota</taxon>
        <taxon>Fungi</taxon>
        <taxon>Dikarya</taxon>
        <taxon>Ascomycota</taxon>
        <taxon>Saccharomycotina</taxon>
        <taxon>Saccharomycetes</taxon>
        <taxon>Saccharomycetales</taxon>
        <taxon>Saccharomycetaceae</taxon>
        <taxon>Eremothecium</taxon>
    </lineage>
</organism>
<sequence>MRSQKLQLAKQATRKLTISAKDSSSKVSTLAIKVNGGSRYATKDGIAHLLSRFNFHNTSNKSALRLVRESELLGGKFKSEVDREHITLSAVFLKENLPYFVNALANVLYKTSFRPHELTESVLPAAHHDLLAAESSAVTKAENLLYNVTFRKGLGNPVLYDGVEKITIEDIKSYADKVFTKENIEVIGQGINEADLKRFVNDSLLSSLPTGASLASSSKAKQYAGEARLRSAGESVVAIGIPVAVKDFATYEVLSRYLTSDLYKLSPLLKKAKLDKFSDCGLFSLYVQGANTSEVSANIKKIVVDLKAGSDLSVASEYSALQLALENECAFTPVELALNKVKDFKLGKFNYVAVGDVSNLPYAEDLN</sequence>
<dbReference type="OrthoDB" id="6369905at2759"/>
<keyword evidence="2" id="KW-0813">Transport</keyword>
<dbReference type="Proteomes" id="UP000243052">
    <property type="component" value="Chromosome viii"/>
</dbReference>
<evidence type="ECO:0000256" key="3">
    <source>
        <dbReference type="ARBA" id="ARBA00022660"/>
    </source>
</evidence>
<dbReference type="SUPFAM" id="SSF63411">
    <property type="entry name" value="LuxS/MPP-like metallohydrolase"/>
    <property type="match status" value="2"/>
</dbReference>
<dbReference type="InterPro" id="IPR050361">
    <property type="entry name" value="MPP/UQCRC_Complex"/>
</dbReference>
<dbReference type="Pfam" id="PF05193">
    <property type="entry name" value="Peptidase_M16_C"/>
    <property type="match status" value="1"/>
</dbReference>
<dbReference type="Pfam" id="PF00675">
    <property type="entry name" value="Peptidase_M16"/>
    <property type="match status" value="1"/>
</dbReference>